<dbReference type="Proteomes" id="UP000187209">
    <property type="component" value="Unassembled WGS sequence"/>
</dbReference>
<organism evidence="1 2">
    <name type="scientific">Stentor coeruleus</name>
    <dbReference type="NCBI Taxonomy" id="5963"/>
    <lineage>
        <taxon>Eukaryota</taxon>
        <taxon>Sar</taxon>
        <taxon>Alveolata</taxon>
        <taxon>Ciliophora</taxon>
        <taxon>Postciliodesmatophora</taxon>
        <taxon>Heterotrichea</taxon>
        <taxon>Heterotrichida</taxon>
        <taxon>Stentoridae</taxon>
        <taxon>Stentor</taxon>
    </lineage>
</organism>
<keyword evidence="2" id="KW-1185">Reference proteome</keyword>
<gene>
    <name evidence="1" type="ORF">SteCoe_8020</name>
</gene>
<proteinExistence type="predicted"/>
<sequence>MGCANIRRSGCLYSLSVTIKNSHFDLDSDFEDDIFSSINSEKPLDIFQFNTMFKLKINKAKHNFMSIYADKHGNLSSINQHKLTFYLLKCKAKEGYFRYFNNLNSIFFLHNLKLELINKEYIENKISIEDIMKKYMKRIKGCYIQQGYNELENILKYGKTRTKMNILTFQQTIVEKNKLENNLYMILDADNFDTYPLGLEKTKNRLFDKVYHIQPF</sequence>
<accession>A0A1R2CL51</accession>
<dbReference type="EMBL" id="MPUH01000118">
    <property type="protein sequence ID" value="OMJ89753.1"/>
    <property type="molecule type" value="Genomic_DNA"/>
</dbReference>
<reference evidence="1 2" key="1">
    <citation type="submission" date="2016-11" db="EMBL/GenBank/DDBJ databases">
        <title>The macronuclear genome of Stentor coeruleus: a giant cell with tiny introns.</title>
        <authorList>
            <person name="Slabodnick M."/>
            <person name="Ruby J.G."/>
            <person name="Reiff S.B."/>
            <person name="Swart E.C."/>
            <person name="Gosai S."/>
            <person name="Prabakaran S."/>
            <person name="Witkowska E."/>
            <person name="Larue G.E."/>
            <person name="Fisher S."/>
            <person name="Freeman R.M."/>
            <person name="Gunawardena J."/>
            <person name="Chu W."/>
            <person name="Stover N.A."/>
            <person name="Gregory B.D."/>
            <person name="Nowacki M."/>
            <person name="Derisi J."/>
            <person name="Roy S.W."/>
            <person name="Marshall W.F."/>
            <person name="Sood P."/>
        </authorList>
    </citation>
    <scope>NUCLEOTIDE SEQUENCE [LARGE SCALE GENOMIC DNA]</scope>
    <source>
        <strain evidence="1">WM001</strain>
    </source>
</reference>
<evidence type="ECO:0000313" key="2">
    <source>
        <dbReference type="Proteomes" id="UP000187209"/>
    </source>
</evidence>
<protein>
    <submittedName>
        <fullName evidence="1">Uncharacterized protein</fullName>
    </submittedName>
</protein>
<evidence type="ECO:0000313" key="1">
    <source>
        <dbReference type="EMBL" id="OMJ89753.1"/>
    </source>
</evidence>
<name>A0A1R2CL51_9CILI</name>
<dbReference type="AlphaFoldDB" id="A0A1R2CL51"/>
<comment type="caution">
    <text evidence="1">The sequence shown here is derived from an EMBL/GenBank/DDBJ whole genome shotgun (WGS) entry which is preliminary data.</text>
</comment>